<dbReference type="PANTHER" id="PTHR45138">
    <property type="entry name" value="REGULATORY COMPONENTS OF SENSORY TRANSDUCTION SYSTEM"/>
    <property type="match status" value="1"/>
</dbReference>
<evidence type="ECO:0000259" key="5">
    <source>
        <dbReference type="PROSITE" id="PS50885"/>
    </source>
</evidence>
<sequence>MFPLRQRITLTVYLTVLLALMVVIGAWMTTQLTRARVASLNDLIDASAEVRRYRTRVDQMQFASFRFIASNHESAVDRVSVSYGDTRASLQRCIETRCAGEPANARMRGLLEHLDGFHKTFLEAVQQRQAIEATLSGRFAELLAGLHARLAASDRLGDSNGGDALNSFRSHLQDIESSAEAFWSAGGPSSASSPDFEQANRVLERIADAAPQSWRASAESDLEELRQLYRQLLQRSRGHQFLVNVVMAGEAHEMQMLAELLEEELSAEIAAARDVIDRQLRAFALGLIALLVLGSVLVFLVGRAMANSVSGQIRRLSRIFSELAAGSEAPIRFDSVHRDEIGELARAAERFREENIENHQLLDRYRALNEELESKVVQRTRALASSNERLEHLANTDRLTGVCNRRALDGALDAEVERCRRYEHSLALLFLDLDHFKQVNDVHGHAVGDKVLQQFVVELRSLLRDSDVLGRWGGEEFIVMCPETASQDAVHLAERIRSHVADLDFPIAGRVTVSIGVADFRPGDSIEDLVDRADQALYRAKLQGRNRLVAA</sequence>
<comment type="catalytic activity">
    <reaction evidence="3">
        <text>2 GTP = 3',3'-c-di-GMP + 2 diphosphate</text>
        <dbReference type="Rhea" id="RHEA:24898"/>
        <dbReference type="ChEBI" id="CHEBI:33019"/>
        <dbReference type="ChEBI" id="CHEBI:37565"/>
        <dbReference type="ChEBI" id="CHEBI:58805"/>
        <dbReference type="EC" id="2.7.7.65"/>
    </reaction>
</comment>
<evidence type="ECO:0000313" key="7">
    <source>
        <dbReference type="EMBL" id="NDY96170.1"/>
    </source>
</evidence>
<evidence type="ECO:0000256" key="3">
    <source>
        <dbReference type="ARBA" id="ARBA00034247"/>
    </source>
</evidence>
<comment type="caution">
    <text evidence="7">The sequence shown here is derived from an EMBL/GenBank/DDBJ whole genome shotgun (WGS) entry which is preliminary data.</text>
</comment>
<name>A0A845V1Q1_9GAMM</name>
<dbReference type="InterPro" id="IPR003660">
    <property type="entry name" value="HAMP_dom"/>
</dbReference>
<dbReference type="AlphaFoldDB" id="A0A845V1Q1"/>
<dbReference type="RefSeq" id="WP_164211541.1">
    <property type="nucleotide sequence ID" value="NZ_JAAGSC010000041.1"/>
</dbReference>
<dbReference type="Pfam" id="PF00990">
    <property type="entry name" value="GGDEF"/>
    <property type="match status" value="1"/>
</dbReference>
<evidence type="ECO:0000256" key="1">
    <source>
        <dbReference type="ARBA" id="ARBA00001946"/>
    </source>
</evidence>
<proteinExistence type="predicted"/>
<keyword evidence="4" id="KW-0812">Transmembrane</keyword>
<evidence type="ECO:0000313" key="8">
    <source>
        <dbReference type="Proteomes" id="UP000484885"/>
    </source>
</evidence>
<comment type="cofactor">
    <cofactor evidence="1">
        <name>Mg(2+)</name>
        <dbReference type="ChEBI" id="CHEBI:18420"/>
    </cofactor>
</comment>
<dbReference type="GO" id="GO:0007165">
    <property type="term" value="P:signal transduction"/>
    <property type="evidence" value="ECO:0007669"/>
    <property type="project" value="InterPro"/>
</dbReference>
<dbReference type="InterPro" id="IPR043128">
    <property type="entry name" value="Rev_trsase/Diguanyl_cyclase"/>
</dbReference>
<feature type="transmembrane region" description="Helical" evidence="4">
    <location>
        <begin position="282"/>
        <end position="306"/>
    </location>
</feature>
<organism evidence="7 8">
    <name type="scientific">Wenzhouxiangella limi</name>
    <dbReference type="NCBI Taxonomy" id="2707351"/>
    <lineage>
        <taxon>Bacteria</taxon>
        <taxon>Pseudomonadati</taxon>
        <taxon>Pseudomonadota</taxon>
        <taxon>Gammaproteobacteria</taxon>
        <taxon>Chromatiales</taxon>
        <taxon>Wenzhouxiangellaceae</taxon>
        <taxon>Wenzhouxiangella</taxon>
    </lineage>
</organism>
<dbReference type="EC" id="2.7.7.65" evidence="2"/>
<dbReference type="SMART" id="SM00267">
    <property type="entry name" value="GGDEF"/>
    <property type="match status" value="1"/>
</dbReference>
<evidence type="ECO:0000256" key="4">
    <source>
        <dbReference type="SAM" id="Phobius"/>
    </source>
</evidence>
<keyword evidence="8" id="KW-1185">Reference proteome</keyword>
<keyword evidence="4" id="KW-0472">Membrane</keyword>
<dbReference type="PANTHER" id="PTHR45138:SF9">
    <property type="entry name" value="DIGUANYLATE CYCLASE DGCM-RELATED"/>
    <property type="match status" value="1"/>
</dbReference>
<feature type="domain" description="GGDEF" evidence="6">
    <location>
        <begin position="424"/>
        <end position="551"/>
    </location>
</feature>
<dbReference type="InterPro" id="IPR050469">
    <property type="entry name" value="Diguanylate_Cyclase"/>
</dbReference>
<dbReference type="FunFam" id="3.30.70.270:FF:000001">
    <property type="entry name" value="Diguanylate cyclase domain protein"/>
    <property type="match status" value="1"/>
</dbReference>
<dbReference type="InterPro" id="IPR029787">
    <property type="entry name" value="Nucleotide_cyclase"/>
</dbReference>
<evidence type="ECO:0000256" key="2">
    <source>
        <dbReference type="ARBA" id="ARBA00012528"/>
    </source>
</evidence>
<dbReference type="Proteomes" id="UP000484885">
    <property type="component" value="Unassembled WGS sequence"/>
</dbReference>
<dbReference type="Gene3D" id="6.10.340.10">
    <property type="match status" value="1"/>
</dbReference>
<dbReference type="Gene3D" id="3.30.70.270">
    <property type="match status" value="1"/>
</dbReference>
<keyword evidence="4" id="KW-1133">Transmembrane helix</keyword>
<dbReference type="GO" id="GO:0052621">
    <property type="term" value="F:diguanylate cyclase activity"/>
    <property type="evidence" value="ECO:0007669"/>
    <property type="project" value="UniProtKB-EC"/>
</dbReference>
<accession>A0A845V1Q1</accession>
<dbReference type="NCBIfam" id="TIGR00254">
    <property type="entry name" value="GGDEF"/>
    <property type="match status" value="1"/>
</dbReference>
<reference evidence="7 8" key="1">
    <citation type="submission" date="2020-02" db="EMBL/GenBank/DDBJ databases">
        <authorList>
            <person name="Zhang X.-Y."/>
        </authorList>
    </citation>
    <scope>NUCLEOTIDE SEQUENCE [LARGE SCALE GENOMIC DNA]</scope>
    <source>
        <strain evidence="7 8">C33</strain>
    </source>
</reference>
<dbReference type="SUPFAM" id="SSF55073">
    <property type="entry name" value="Nucleotide cyclase"/>
    <property type="match status" value="1"/>
</dbReference>
<feature type="domain" description="HAMP" evidence="5">
    <location>
        <begin position="307"/>
        <end position="360"/>
    </location>
</feature>
<evidence type="ECO:0000259" key="6">
    <source>
        <dbReference type="PROSITE" id="PS50887"/>
    </source>
</evidence>
<gene>
    <name evidence="7" type="ORF">G3I74_10545</name>
</gene>
<dbReference type="PROSITE" id="PS50887">
    <property type="entry name" value="GGDEF"/>
    <property type="match status" value="1"/>
</dbReference>
<protein>
    <recommendedName>
        <fullName evidence="2">diguanylate cyclase</fullName>
        <ecNumber evidence="2">2.7.7.65</ecNumber>
    </recommendedName>
</protein>
<feature type="transmembrane region" description="Helical" evidence="4">
    <location>
        <begin position="12"/>
        <end position="30"/>
    </location>
</feature>
<dbReference type="CDD" id="cd01949">
    <property type="entry name" value="GGDEF"/>
    <property type="match status" value="1"/>
</dbReference>
<dbReference type="InterPro" id="IPR000160">
    <property type="entry name" value="GGDEF_dom"/>
</dbReference>
<dbReference type="EMBL" id="JAAGSC010000041">
    <property type="protein sequence ID" value="NDY96170.1"/>
    <property type="molecule type" value="Genomic_DNA"/>
</dbReference>
<dbReference type="PROSITE" id="PS50885">
    <property type="entry name" value="HAMP"/>
    <property type="match status" value="1"/>
</dbReference>
<dbReference type="GO" id="GO:0016020">
    <property type="term" value="C:membrane"/>
    <property type="evidence" value="ECO:0007669"/>
    <property type="project" value="InterPro"/>
</dbReference>